<accession>A0A816UY24</accession>
<dbReference type="SUPFAM" id="SSF51556">
    <property type="entry name" value="Metallo-dependent hydrolases"/>
    <property type="match status" value="1"/>
</dbReference>
<reference evidence="3" key="1">
    <citation type="submission" date="2021-02" db="EMBL/GenBank/DDBJ databases">
        <authorList>
            <person name="Nowell W R."/>
        </authorList>
    </citation>
    <scope>NUCLEOTIDE SEQUENCE</scope>
</reference>
<feature type="compositionally biased region" description="Acidic residues" evidence="2">
    <location>
        <begin position="877"/>
        <end position="890"/>
    </location>
</feature>
<feature type="compositionally biased region" description="Acidic residues" evidence="2">
    <location>
        <begin position="859"/>
        <end position="870"/>
    </location>
</feature>
<dbReference type="InterPro" id="IPR032466">
    <property type="entry name" value="Metal_Hydrolase"/>
</dbReference>
<dbReference type="EMBL" id="CAJNRG010009942">
    <property type="protein sequence ID" value="CAF2117726.1"/>
    <property type="molecule type" value="Genomic_DNA"/>
</dbReference>
<protein>
    <recommendedName>
        <fullName evidence="5">TatD</fullName>
    </recommendedName>
</protein>
<feature type="region of interest" description="Disordered" evidence="2">
    <location>
        <begin position="845"/>
        <end position="891"/>
    </location>
</feature>
<evidence type="ECO:0000313" key="4">
    <source>
        <dbReference type="Proteomes" id="UP000663887"/>
    </source>
</evidence>
<dbReference type="Proteomes" id="UP000663887">
    <property type="component" value="Unassembled WGS sequence"/>
</dbReference>
<evidence type="ECO:0000256" key="2">
    <source>
        <dbReference type="SAM" id="MobiDB-lite"/>
    </source>
</evidence>
<dbReference type="PANTHER" id="PTHR46363">
    <property type="entry name" value="DEOXYRIBONUCLEASE TATDN2-RELATED"/>
    <property type="match status" value="1"/>
</dbReference>
<dbReference type="GO" id="GO:0016788">
    <property type="term" value="F:hydrolase activity, acting on ester bonds"/>
    <property type="evidence" value="ECO:0007669"/>
    <property type="project" value="InterPro"/>
</dbReference>
<proteinExistence type="inferred from homology"/>
<dbReference type="AlphaFoldDB" id="A0A816UY24"/>
<sequence length="1226" mass="140744">MMKKTLKIEVDVSMYQSIEVLKDSKIAYEISKAVNDILEKKGKKASASSIIKASKNAVSLLLSKKKRIIPTLLSVYLPATVIETVSDTVVPTISSDEDKSEPSISSGDDDNNSYDSNSYFSSSTSHGPHISFSMSNNLLKVDATFEYLEEYFKHSLSMNSKSMNLEKIVIDICTYVFLDLNFSVSIRELKNELSLQISRIVQSARVRAAGRSTIGILRTIEFFSLVFKFIICLNQTESKMGFVQHRNNDLISPILLIRDSNSEKDVVQLFPFGDTLEITFNEGLVKKSVDSFDLTRTLDIEELSNLIEQCTSTYDINLDVTQLEETIKTTILFDRKSCEFSTYFLTVVLKLEKTNDTSNVSDQSLVNSSHSFSIDEIDDIIGRTYTTRGVKRTYEEDSISIEPEQNMYRRAKIIKDKRDLLHLKDTYYLTDCALHAIFQYMRIKKKLYSLKEIERLRKKTNTKFPILFTSTSAYVKFEYAVRTAIFVARSKVIDIQIRLGGDLMNAVYVFGLAGFSSNYPCIFCTQHKDDLHVTEDTAYDKNITEGKGINKKTVTVRVGPTSYHDPAKLARSLAEQNSCLAIKPNDLGYKCEPLFGDLFNYQDYCVDTLHLKLRVFDVILKDILSYASRTGKYGGEHLAIIENKIKILNQHCERTVGKRFFFQVDSDDKNKTIASHGKLSGHLQDLFFVDSFPYKEILSDEIAKSARAVVNKFKEILNELKCSSIKRNGVLKRLSLEFVKEFRKSGLRTTVTPYIHIIGNHLFEFHELNDLRDYNMQGVEKSNDLLSRLYFSSTNPAKNPLLTMLQKLYRMLEMNFQDEEEREAMTTFALTGVYDFVEDLSECESNTDHQNVSSSSEEGSIESENESEEQIDSHITEDEEEHEDEIELEEPPVWAPEKRFYMNRCYVDNLCTTSISSHCNQRCERKNHIPPNIPIYDGHLHLNENISQSQSDLISLQQTPPIREFHFINNNHKPHQWLITNIPTFSSHVHIYSTVGVHPKYFNPQSVYQILDDLRNNLEISKKIPNNKNKVVAVGECGLDETSSTTIDQQIFVLEKQIDLAIEFHLPLVLHCRGIHLYQKLYDCLRSRVQDKNIPIHWHCINSNANLHIVDLCLNEFPNSYIGINGSITYGTNTENPFFFKNWLVKRSPFLPSRLILETDYPYLPPRNLYGTYDPSCALVAILSRHLKTGALPPRKKLFVNRNARLQNSEERFKQKTLTLDEYLTK</sequence>
<evidence type="ECO:0000313" key="3">
    <source>
        <dbReference type="EMBL" id="CAF2117726.1"/>
    </source>
</evidence>
<feature type="non-terminal residue" evidence="3">
    <location>
        <position position="1"/>
    </location>
</feature>
<dbReference type="PANTHER" id="PTHR46363:SF1">
    <property type="entry name" value="DEOXYRIBONUCLEASE TATDN2-RELATED"/>
    <property type="match status" value="1"/>
</dbReference>
<evidence type="ECO:0000256" key="1">
    <source>
        <dbReference type="ARBA" id="ARBA00009275"/>
    </source>
</evidence>
<gene>
    <name evidence="3" type="ORF">XDN619_LOCUS21975</name>
</gene>
<dbReference type="Pfam" id="PF01026">
    <property type="entry name" value="TatD_DNase"/>
    <property type="match status" value="1"/>
</dbReference>
<comment type="similarity">
    <text evidence="1">Belongs to the metallo-dependent hydrolases superfamily. TatD-type hydrolase family.</text>
</comment>
<dbReference type="InterPro" id="IPR001130">
    <property type="entry name" value="TatD-like"/>
</dbReference>
<comment type="caution">
    <text evidence="3">The sequence shown here is derived from an EMBL/GenBank/DDBJ whole genome shotgun (WGS) entry which is preliminary data.</text>
</comment>
<feature type="region of interest" description="Disordered" evidence="2">
    <location>
        <begin position="93"/>
        <end position="120"/>
    </location>
</feature>
<evidence type="ECO:0008006" key="5">
    <source>
        <dbReference type="Google" id="ProtNLM"/>
    </source>
</evidence>
<name>A0A816UY24_9BILA</name>
<dbReference type="Gene3D" id="3.20.20.140">
    <property type="entry name" value="Metal-dependent hydrolases"/>
    <property type="match status" value="1"/>
</dbReference>
<organism evidence="3 4">
    <name type="scientific">Rotaria magnacalcarata</name>
    <dbReference type="NCBI Taxonomy" id="392030"/>
    <lineage>
        <taxon>Eukaryota</taxon>
        <taxon>Metazoa</taxon>
        <taxon>Spiralia</taxon>
        <taxon>Gnathifera</taxon>
        <taxon>Rotifera</taxon>
        <taxon>Eurotatoria</taxon>
        <taxon>Bdelloidea</taxon>
        <taxon>Philodinida</taxon>
        <taxon>Philodinidae</taxon>
        <taxon>Rotaria</taxon>
    </lineage>
</organism>